<dbReference type="GO" id="GO:1990904">
    <property type="term" value="C:ribonucleoprotein complex"/>
    <property type="evidence" value="ECO:0007669"/>
    <property type="project" value="UniProtKB-KW"/>
</dbReference>
<comment type="caution">
    <text evidence="8">The sequence shown here is derived from an EMBL/GenBank/DDBJ whole genome shotgun (WGS) entry which is preliminary data.</text>
</comment>
<evidence type="ECO:0000256" key="3">
    <source>
        <dbReference type="ARBA" id="ARBA00022884"/>
    </source>
</evidence>
<reference evidence="8" key="1">
    <citation type="submission" date="2020-04" db="EMBL/GenBank/DDBJ databases">
        <authorList>
            <person name="Zhang T."/>
        </authorList>
    </citation>
    <scope>NUCLEOTIDE SEQUENCE</scope>
    <source>
        <strain evidence="8">HKST-UBA10</strain>
    </source>
</reference>
<dbReference type="Pfam" id="PF01250">
    <property type="entry name" value="Ribosomal_S6"/>
    <property type="match status" value="1"/>
</dbReference>
<evidence type="ECO:0000256" key="2">
    <source>
        <dbReference type="ARBA" id="ARBA00022730"/>
    </source>
</evidence>
<evidence type="ECO:0000313" key="9">
    <source>
        <dbReference type="Proteomes" id="UP000782843"/>
    </source>
</evidence>
<dbReference type="Gene3D" id="3.30.70.60">
    <property type="match status" value="1"/>
</dbReference>
<dbReference type="InterPro" id="IPR020814">
    <property type="entry name" value="Ribosomal_S6_plastid/chlpt"/>
</dbReference>
<dbReference type="PANTHER" id="PTHR21011">
    <property type="entry name" value="MITOCHONDRIAL 28S RIBOSOMAL PROTEIN S6"/>
    <property type="match status" value="1"/>
</dbReference>
<dbReference type="GO" id="GO:0006412">
    <property type="term" value="P:translation"/>
    <property type="evidence" value="ECO:0007669"/>
    <property type="project" value="UniProtKB-UniRule"/>
</dbReference>
<dbReference type="InterPro" id="IPR000529">
    <property type="entry name" value="Ribosomal_bS6"/>
</dbReference>
<comment type="similarity">
    <text evidence="1 7">Belongs to the bacterial ribosomal protein bS6 family.</text>
</comment>
<gene>
    <name evidence="7 8" type="primary">rpsF</name>
    <name evidence="8" type="ORF">KC660_03495</name>
</gene>
<comment type="function">
    <text evidence="7">Binds together with bS18 to 16S ribosomal RNA.</text>
</comment>
<dbReference type="InterPro" id="IPR020815">
    <property type="entry name" value="Ribosomal_bS6_CS"/>
</dbReference>
<evidence type="ECO:0000313" key="8">
    <source>
        <dbReference type="EMBL" id="MCA9382444.1"/>
    </source>
</evidence>
<evidence type="ECO:0000256" key="5">
    <source>
        <dbReference type="ARBA" id="ARBA00023274"/>
    </source>
</evidence>
<protein>
    <recommendedName>
        <fullName evidence="6 7">Small ribosomal subunit protein bS6</fullName>
    </recommendedName>
</protein>
<evidence type="ECO:0000256" key="1">
    <source>
        <dbReference type="ARBA" id="ARBA00009512"/>
    </source>
</evidence>
<dbReference type="InterPro" id="IPR014717">
    <property type="entry name" value="Transl_elong_EF1B/ribsomal_bS6"/>
</dbReference>
<keyword evidence="5 7" id="KW-0687">Ribonucleoprotein</keyword>
<keyword evidence="4 7" id="KW-0689">Ribosomal protein</keyword>
<dbReference type="SUPFAM" id="SSF54995">
    <property type="entry name" value="Ribosomal protein S6"/>
    <property type="match status" value="1"/>
</dbReference>
<dbReference type="PANTHER" id="PTHR21011:SF1">
    <property type="entry name" value="SMALL RIBOSOMAL SUBUNIT PROTEIN BS6M"/>
    <property type="match status" value="1"/>
</dbReference>
<dbReference type="GO" id="GO:0003735">
    <property type="term" value="F:structural constituent of ribosome"/>
    <property type="evidence" value="ECO:0007669"/>
    <property type="project" value="InterPro"/>
</dbReference>
<dbReference type="GO" id="GO:0005840">
    <property type="term" value="C:ribosome"/>
    <property type="evidence" value="ECO:0007669"/>
    <property type="project" value="UniProtKB-KW"/>
</dbReference>
<keyword evidence="3 7" id="KW-0694">RNA-binding</keyword>
<reference evidence="8" key="2">
    <citation type="journal article" date="2021" name="Microbiome">
        <title>Successional dynamics and alternative stable states in a saline activated sludge microbial community over 9 years.</title>
        <authorList>
            <person name="Wang Y."/>
            <person name="Ye J."/>
            <person name="Ju F."/>
            <person name="Liu L."/>
            <person name="Boyd J.A."/>
            <person name="Deng Y."/>
            <person name="Parks D.H."/>
            <person name="Jiang X."/>
            <person name="Yin X."/>
            <person name="Woodcroft B.J."/>
            <person name="Tyson G.W."/>
            <person name="Hugenholtz P."/>
            <person name="Polz M.F."/>
            <person name="Zhang T."/>
        </authorList>
    </citation>
    <scope>NUCLEOTIDE SEQUENCE</scope>
    <source>
        <strain evidence="8">HKST-UBA10</strain>
    </source>
</reference>
<sequence>MKKYELMIILKPLLPQDIRQKTEDKIKEILKEADGQILSSDVWGKKHLAYPINKHEDGYYIVYKVELDESQMEMVEKEMHIITEILRYMFVIEE</sequence>
<dbReference type="PROSITE" id="PS01048">
    <property type="entry name" value="RIBOSOMAL_S6"/>
    <property type="match status" value="1"/>
</dbReference>
<dbReference type="NCBIfam" id="TIGR00166">
    <property type="entry name" value="S6"/>
    <property type="match status" value="1"/>
</dbReference>
<organism evidence="8 9">
    <name type="scientific">Candidatus Dojkabacteria bacterium</name>
    <dbReference type="NCBI Taxonomy" id="2099670"/>
    <lineage>
        <taxon>Bacteria</taxon>
        <taxon>Candidatus Dojkabacteria</taxon>
    </lineage>
</organism>
<accession>A0A955L3U5</accession>
<dbReference type="GO" id="GO:0070181">
    <property type="term" value="F:small ribosomal subunit rRNA binding"/>
    <property type="evidence" value="ECO:0007669"/>
    <property type="project" value="TreeGrafter"/>
</dbReference>
<evidence type="ECO:0000256" key="6">
    <source>
        <dbReference type="ARBA" id="ARBA00035294"/>
    </source>
</evidence>
<dbReference type="GO" id="GO:0005737">
    <property type="term" value="C:cytoplasm"/>
    <property type="evidence" value="ECO:0007669"/>
    <property type="project" value="UniProtKB-ARBA"/>
</dbReference>
<dbReference type="AlphaFoldDB" id="A0A955L3U5"/>
<proteinExistence type="inferred from homology"/>
<dbReference type="CDD" id="cd00473">
    <property type="entry name" value="bS6"/>
    <property type="match status" value="1"/>
</dbReference>
<dbReference type="HAMAP" id="MF_00360">
    <property type="entry name" value="Ribosomal_bS6"/>
    <property type="match status" value="1"/>
</dbReference>
<evidence type="ECO:0000256" key="7">
    <source>
        <dbReference type="HAMAP-Rule" id="MF_00360"/>
    </source>
</evidence>
<keyword evidence="2 7" id="KW-0699">rRNA-binding</keyword>
<name>A0A955L3U5_9BACT</name>
<dbReference type="Proteomes" id="UP000782843">
    <property type="component" value="Unassembled WGS sequence"/>
</dbReference>
<dbReference type="InterPro" id="IPR035980">
    <property type="entry name" value="Ribosomal_bS6_sf"/>
</dbReference>
<evidence type="ECO:0000256" key="4">
    <source>
        <dbReference type="ARBA" id="ARBA00022980"/>
    </source>
</evidence>
<dbReference type="EMBL" id="JAGQLG010000135">
    <property type="protein sequence ID" value="MCA9382444.1"/>
    <property type="molecule type" value="Genomic_DNA"/>
</dbReference>